<evidence type="ECO:0000259" key="8">
    <source>
        <dbReference type="PROSITE" id="PS51462"/>
    </source>
</evidence>
<protein>
    <recommendedName>
        <fullName evidence="8">Nudix hydrolase domain-containing protein</fullName>
    </recommendedName>
</protein>
<dbReference type="OrthoDB" id="1695362at2759"/>
<evidence type="ECO:0000256" key="4">
    <source>
        <dbReference type="ARBA" id="ARBA00022801"/>
    </source>
</evidence>
<accession>A0A166E5D4</accession>
<dbReference type="InterPro" id="IPR039121">
    <property type="entry name" value="NUDT19"/>
</dbReference>
<dbReference type="EMBL" id="KV428049">
    <property type="protein sequence ID" value="KZT39226.1"/>
    <property type="molecule type" value="Genomic_DNA"/>
</dbReference>
<evidence type="ECO:0000256" key="2">
    <source>
        <dbReference type="ARBA" id="ARBA00001946"/>
    </source>
</evidence>
<evidence type="ECO:0000313" key="10">
    <source>
        <dbReference type="Proteomes" id="UP000076798"/>
    </source>
</evidence>
<evidence type="ECO:0000256" key="7">
    <source>
        <dbReference type="SAM" id="MobiDB-lite"/>
    </source>
</evidence>
<evidence type="ECO:0000256" key="1">
    <source>
        <dbReference type="ARBA" id="ARBA00001936"/>
    </source>
</evidence>
<dbReference type="Proteomes" id="UP000076798">
    <property type="component" value="Unassembled WGS sequence"/>
</dbReference>
<keyword evidence="6" id="KW-0464">Manganese</keyword>
<keyword evidence="4" id="KW-0378">Hydrolase</keyword>
<dbReference type="GO" id="GO:0016818">
    <property type="term" value="F:hydrolase activity, acting on acid anhydrides, in phosphorus-containing anhydrides"/>
    <property type="evidence" value="ECO:0007669"/>
    <property type="project" value="InterPro"/>
</dbReference>
<sequence length="297" mass="33606">MTKMPSPPRPSASLIIVNHKNEVLLVQRNPSAKSWGNYHVFPGGVHDEQDASFQITAIRETFEEAGILVATERDPDSPLNNEALDHGRKAVHSKQLSFKEFTEQHGLTLSVDALLPFTQWVTPPITARRFHAHFFVYFLPYEEGMQLSVKEQRLPTPDGGLEVISAAFWSLTRALKAFDIGEISLMPPQFYILQTLAQLLQGERTDEQKMRIKVLSESNFGKMVIRPEARRSSEDKTVSIMLYEGDELRGGPQGRRHRTTSYSRPDVNPKLTLERNFDIFTESPATEDSEAKLKSAL</sequence>
<comment type="cofactor">
    <cofactor evidence="2">
        <name>Mg(2+)</name>
        <dbReference type="ChEBI" id="CHEBI:18420"/>
    </cofactor>
</comment>
<dbReference type="PANTHER" id="PTHR12318:SF0">
    <property type="entry name" value="ACYL-COENZYME A DIPHOSPHATASE NUDT19"/>
    <property type="match status" value="1"/>
</dbReference>
<dbReference type="SUPFAM" id="SSF55811">
    <property type="entry name" value="Nudix"/>
    <property type="match status" value="1"/>
</dbReference>
<dbReference type="Pfam" id="PF00293">
    <property type="entry name" value="NUDIX"/>
    <property type="match status" value="1"/>
</dbReference>
<feature type="domain" description="Nudix hydrolase" evidence="8">
    <location>
        <begin position="7"/>
        <end position="191"/>
    </location>
</feature>
<evidence type="ECO:0000256" key="6">
    <source>
        <dbReference type="ARBA" id="ARBA00023211"/>
    </source>
</evidence>
<dbReference type="GO" id="GO:0046872">
    <property type="term" value="F:metal ion binding"/>
    <property type="evidence" value="ECO:0007669"/>
    <property type="project" value="UniProtKB-KW"/>
</dbReference>
<dbReference type="PROSITE" id="PS51462">
    <property type="entry name" value="NUDIX"/>
    <property type="match status" value="1"/>
</dbReference>
<comment type="cofactor">
    <cofactor evidence="1">
        <name>Mn(2+)</name>
        <dbReference type="ChEBI" id="CHEBI:29035"/>
    </cofactor>
</comment>
<proteinExistence type="predicted"/>
<dbReference type="STRING" id="1314776.A0A166E5D4"/>
<dbReference type="InterPro" id="IPR000086">
    <property type="entry name" value="NUDIX_hydrolase_dom"/>
</dbReference>
<dbReference type="PANTHER" id="PTHR12318">
    <property type="entry name" value="TESTOSTERONE-REGULATED PROTEIN RP2"/>
    <property type="match status" value="1"/>
</dbReference>
<dbReference type="GO" id="GO:0005739">
    <property type="term" value="C:mitochondrion"/>
    <property type="evidence" value="ECO:0007669"/>
    <property type="project" value="TreeGrafter"/>
</dbReference>
<dbReference type="InterPro" id="IPR015797">
    <property type="entry name" value="NUDIX_hydrolase-like_dom_sf"/>
</dbReference>
<evidence type="ECO:0000256" key="5">
    <source>
        <dbReference type="ARBA" id="ARBA00022842"/>
    </source>
</evidence>
<name>A0A166E5D4_9AGAM</name>
<evidence type="ECO:0000313" key="9">
    <source>
        <dbReference type="EMBL" id="KZT39226.1"/>
    </source>
</evidence>
<feature type="region of interest" description="Disordered" evidence="7">
    <location>
        <begin position="245"/>
        <end position="268"/>
    </location>
</feature>
<organism evidence="9 10">
    <name type="scientific">Sistotremastrum suecicum HHB10207 ss-3</name>
    <dbReference type="NCBI Taxonomy" id="1314776"/>
    <lineage>
        <taxon>Eukaryota</taxon>
        <taxon>Fungi</taxon>
        <taxon>Dikarya</taxon>
        <taxon>Basidiomycota</taxon>
        <taxon>Agaricomycotina</taxon>
        <taxon>Agaricomycetes</taxon>
        <taxon>Sistotremastrales</taxon>
        <taxon>Sistotremastraceae</taxon>
        <taxon>Sistotremastrum</taxon>
    </lineage>
</organism>
<reference evidence="9 10" key="1">
    <citation type="journal article" date="2016" name="Mol. Biol. Evol.">
        <title>Comparative Genomics of Early-Diverging Mushroom-Forming Fungi Provides Insights into the Origins of Lignocellulose Decay Capabilities.</title>
        <authorList>
            <person name="Nagy L.G."/>
            <person name="Riley R."/>
            <person name="Tritt A."/>
            <person name="Adam C."/>
            <person name="Daum C."/>
            <person name="Floudas D."/>
            <person name="Sun H."/>
            <person name="Yadav J.S."/>
            <person name="Pangilinan J."/>
            <person name="Larsson K.H."/>
            <person name="Matsuura K."/>
            <person name="Barry K."/>
            <person name="Labutti K."/>
            <person name="Kuo R."/>
            <person name="Ohm R.A."/>
            <person name="Bhattacharya S.S."/>
            <person name="Shirouzu T."/>
            <person name="Yoshinaga Y."/>
            <person name="Martin F.M."/>
            <person name="Grigoriev I.V."/>
            <person name="Hibbett D.S."/>
        </authorList>
    </citation>
    <scope>NUCLEOTIDE SEQUENCE [LARGE SCALE GENOMIC DNA]</scope>
    <source>
        <strain evidence="9 10">HHB10207 ss-3</strain>
    </source>
</reference>
<dbReference type="Gene3D" id="3.90.79.10">
    <property type="entry name" value="Nucleoside Triphosphate Pyrophosphohydrolase"/>
    <property type="match status" value="1"/>
</dbReference>
<evidence type="ECO:0000256" key="3">
    <source>
        <dbReference type="ARBA" id="ARBA00022723"/>
    </source>
</evidence>
<gene>
    <name evidence="9" type="ORF">SISSUDRAFT_985147</name>
</gene>
<dbReference type="CDD" id="cd18870">
    <property type="entry name" value="NUDIX_AcylCoAdiphos_Nudt19"/>
    <property type="match status" value="1"/>
</dbReference>
<dbReference type="AlphaFoldDB" id="A0A166E5D4"/>
<keyword evidence="5" id="KW-0460">Magnesium</keyword>
<keyword evidence="10" id="KW-1185">Reference proteome</keyword>
<keyword evidence="3" id="KW-0479">Metal-binding</keyword>